<keyword evidence="3" id="KW-0804">Transcription</keyword>
<dbReference type="PANTHER" id="PTHR33154:SF18">
    <property type="entry name" value="ARSENICAL RESISTANCE OPERON REPRESSOR"/>
    <property type="match status" value="1"/>
</dbReference>
<organism evidence="5 6">
    <name type="scientific">Nitrospira tepida</name>
    <dbReference type="NCBI Taxonomy" id="2973512"/>
    <lineage>
        <taxon>Bacteria</taxon>
        <taxon>Pseudomonadati</taxon>
        <taxon>Nitrospirota</taxon>
        <taxon>Nitrospiria</taxon>
        <taxon>Nitrospirales</taxon>
        <taxon>Nitrospiraceae</taxon>
        <taxon>Nitrospira</taxon>
    </lineage>
</organism>
<gene>
    <name evidence="5" type="ORF">DNFV4_03385</name>
</gene>
<dbReference type="EMBL" id="OX365700">
    <property type="protein sequence ID" value="CAI4032955.1"/>
    <property type="molecule type" value="Genomic_DNA"/>
</dbReference>
<evidence type="ECO:0000256" key="3">
    <source>
        <dbReference type="ARBA" id="ARBA00023163"/>
    </source>
</evidence>
<evidence type="ECO:0000313" key="6">
    <source>
        <dbReference type="Proteomes" id="UP001179121"/>
    </source>
</evidence>
<dbReference type="GO" id="GO:0003700">
    <property type="term" value="F:DNA-binding transcription factor activity"/>
    <property type="evidence" value="ECO:0007669"/>
    <property type="project" value="InterPro"/>
</dbReference>
<dbReference type="InterPro" id="IPR001845">
    <property type="entry name" value="HTH_ArsR_DNA-bd_dom"/>
</dbReference>
<dbReference type="PROSITE" id="PS50987">
    <property type="entry name" value="HTH_ARSR_2"/>
    <property type="match status" value="1"/>
</dbReference>
<evidence type="ECO:0000256" key="1">
    <source>
        <dbReference type="ARBA" id="ARBA00023015"/>
    </source>
</evidence>
<dbReference type="KEGG" id="nti:DNFV4_03385"/>
<dbReference type="NCBIfam" id="NF033788">
    <property type="entry name" value="HTH_metalloreg"/>
    <property type="match status" value="1"/>
</dbReference>
<dbReference type="SUPFAM" id="SSF46785">
    <property type="entry name" value="Winged helix' DNA-binding domain"/>
    <property type="match status" value="1"/>
</dbReference>
<dbReference type="SMART" id="SM00418">
    <property type="entry name" value="HTH_ARSR"/>
    <property type="match status" value="1"/>
</dbReference>
<dbReference type="PANTHER" id="PTHR33154">
    <property type="entry name" value="TRANSCRIPTIONAL REGULATOR, ARSR FAMILY"/>
    <property type="match status" value="1"/>
</dbReference>
<dbReference type="GO" id="GO:0003677">
    <property type="term" value="F:DNA binding"/>
    <property type="evidence" value="ECO:0007669"/>
    <property type="project" value="UniProtKB-KW"/>
</dbReference>
<feature type="domain" description="HTH arsR-type" evidence="4">
    <location>
        <begin position="4"/>
        <end position="98"/>
    </location>
</feature>
<dbReference type="InterPro" id="IPR011991">
    <property type="entry name" value="ArsR-like_HTH"/>
</dbReference>
<sequence length="108" mass="12467">MSVTVKTHQKELVLKCHALADETRFRIVELLMEGERCVCDLMEELQAAQSRLSFHLRTLKDAGLVKDRREGRWNYYSLDAEAFEDLEALVQQVKSGDRLKLASGRRCL</sequence>
<evidence type="ECO:0000256" key="2">
    <source>
        <dbReference type="ARBA" id="ARBA00023125"/>
    </source>
</evidence>
<dbReference type="InterPro" id="IPR036390">
    <property type="entry name" value="WH_DNA-bd_sf"/>
</dbReference>
<dbReference type="AlphaFoldDB" id="A0AA86T6B1"/>
<evidence type="ECO:0000259" key="4">
    <source>
        <dbReference type="PROSITE" id="PS50987"/>
    </source>
</evidence>
<dbReference type="Pfam" id="PF01022">
    <property type="entry name" value="HTH_5"/>
    <property type="match status" value="1"/>
</dbReference>
<dbReference type="InterPro" id="IPR051081">
    <property type="entry name" value="HTH_MetalResp_TranReg"/>
</dbReference>
<accession>A0AA86T6B1</accession>
<dbReference type="PRINTS" id="PR00778">
    <property type="entry name" value="HTHARSR"/>
</dbReference>
<name>A0AA86T6B1_9BACT</name>
<evidence type="ECO:0000313" key="5">
    <source>
        <dbReference type="EMBL" id="CAI4032955.1"/>
    </source>
</evidence>
<keyword evidence="6" id="KW-1185">Reference proteome</keyword>
<proteinExistence type="predicted"/>
<keyword evidence="1" id="KW-0805">Transcription regulation</keyword>
<reference evidence="5" key="1">
    <citation type="submission" date="2022-10" db="EMBL/GenBank/DDBJ databases">
        <authorList>
            <person name="Koch H."/>
        </authorList>
    </citation>
    <scope>NUCLEOTIDE SEQUENCE</scope>
    <source>
        <strain evidence="5">DNF</strain>
    </source>
</reference>
<dbReference type="InterPro" id="IPR036388">
    <property type="entry name" value="WH-like_DNA-bd_sf"/>
</dbReference>
<dbReference type="CDD" id="cd00090">
    <property type="entry name" value="HTH_ARSR"/>
    <property type="match status" value="1"/>
</dbReference>
<protein>
    <submittedName>
        <fullName evidence="5">Winged helix-turn-helix transcriptional regulator</fullName>
    </submittedName>
</protein>
<dbReference type="Gene3D" id="1.10.10.10">
    <property type="entry name" value="Winged helix-like DNA-binding domain superfamily/Winged helix DNA-binding domain"/>
    <property type="match status" value="1"/>
</dbReference>
<keyword evidence="2" id="KW-0238">DNA-binding</keyword>
<dbReference type="Proteomes" id="UP001179121">
    <property type="component" value="Chromosome"/>
</dbReference>
<dbReference type="RefSeq" id="WP_289269745.1">
    <property type="nucleotide sequence ID" value="NZ_OX365700.1"/>
</dbReference>